<evidence type="ECO:0000313" key="3">
    <source>
        <dbReference type="Proteomes" id="UP000229713"/>
    </source>
</evidence>
<dbReference type="SUPFAM" id="SSF51206">
    <property type="entry name" value="cAMP-binding domain-like"/>
    <property type="match status" value="1"/>
</dbReference>
<evidence type="ECO:0000259" key="1">
    <source>
        <dbReference type="Pfam" id="PF15977"/>
    </source>
</evidence>
<dbReference type="AlphaFoldDB" id="A0A855F910"/>
<accession>A0A855F910</accession>
<feature type="domain" description="IprA winged helix-turn-helix" evidence="1">
    <location>
        <begin position="167"/>
        <end position="210"/>
    </location>
</feature>
<dbReference type="InterPro" id="IPR018490">
    <property type="entry name" value="cNMP-bd_dom_sf"/>
</dbReference>
<dbReference type="RefSeq" id="WP_099842890.1">
    <property type="nucleotide sequence ID" value="NZ_CP064877.1"/>
</dbReference>
<protein>
    <submittedName>
        <fullName evidence="2">Crp/Fnr family transcriptional regulator</fullName>
    </submittedName>
</protein>
<dbReference type="InterPro" id="IPR014710">
    <property type="entry name" value="RmlC-like_jellyroll"/>
</dbReference>
<evidence type="ECO:0000313" key="2">
    <source>
        <dbReference type="EMBL" id="PIK90311.1"/>
    </source>
</evidence>
<dbReference type="Pfam" id="PF15977">
    <property type="entry name" value="HTH_46"/>
    <property type="match status" value="1"/>
</dbReference>
<comment type="caution">
    <text evidence="2">The sequence shown here is derived from an EMBL/GenBank/DDBJ whole genome shotgun (WGS) entry which is preliminary data.</text>
</comment>
<reference evidence="2 3" key="1">
    <citation type="submission" date="2017-07" db="EMBL/GenBank/DDBJ databases">
        <title>Raoultella ornithinolytica strain HH3 draft genome.</title>
        <authorList>
            <person name="Duceppe M.-O."/>
            <person name="Huang H."/>
            <person name="Phipps-Todd B."/>
        </authorList>
    </citation>
    <scope>NUCLEOTIDE SEQUENCE [LARGE SCALE GENOMIC DNA]</scope>
    <source>
        <strain evidence="2 3">HH3</strain>
    </source>
</reference>
<dbReference type="InterPro" id="IPR041687">
    <property type="entry name" value="HTH_46"/>
</dbReference>
<dbReference type="Proteomes" id="UP000229713">
    <property type="component" value="Unassembled WGS sequence"/>
</dbReference>
<gene>
    <name evidence="2" type="ORF">CFY86_05975</name>
</gene>
<organism evidence="2 3">
    <name type="scientific">Raoultella ornithinolytica</name>
    <name type="common">Klebsiella ornithinolytica</name>
    <dbReference type="NCBI Taxonomy" id="54291"/>
    <lineage>
        <taxon>Bacteria</taxon>
        <taxon>Pseudomonadati</taxon>
        <taxon>Pseudomonadota</taxon>
        <taxon>Gammaproteobacteria</taxon>
        <taxon>Enterobacterales</taxon>
        <taxon>Enterobacteriaceae</taxon>
        <taxon>Klebsiella/Raoultella group</taxon>
        <taxon>Raoultella</taxon>
    </lineage>
</organism>
<name>A0A855F910_RAOOR</name>
<proteinExistence type="predicted"/>
<sequence>MVSRFGNIHAFYQSLELTSHLPEVIACGEDLELASGERFQPAEGFIYFLRQGQVTLAVDDEQNLLGIVIENMPLGLLEHYCPPARFFYRCQENCRFSKITASDFERIFYHSSPQYMKELTTILVYMGIFVLDVSNERGNLSGFQTIKSMLFRYLYRREIDTGKRESLSAFIIKRTNLSRSYVYQVLAALKEGGYITVKKGQLISIDRKIPEKF</sequence>
<dbReference type="EMBL" id="NKYI01000011">
    <property type="protein sequence ID" value="PIK90311.1"/>
    <property type="molecule type" value="Genomic_DNA"/>
</dbReference>
<dbReference type="Gene3D" id="2.60.120.10">
    <property type="entry name" value="Jelly Rolls"/>
    <property type="match status" value="1"/>
</dbReference>